<accession>A0A4Q9HZV4</accession>
<dbReference type="CDD" id="cd14738">
    <property type="entry name" value="PAAR_2"/>
    <property type="match status" value="1"/>
</dbReference>
<evidence type="ECO:0000313" key="2">
    <source>
        <dbReference type="Proteomes" id="UP000292452"/>
    </source>
</evidence>
<keyword evidence="2" id="KW-1185">Reference proteome</keyword>
<organism evidence="1 2">
    <name type="scientific">Streptomyces kasugaensis</name>
    <dbReference type="NCBI Taxonomy" id="1946"/>
    <lineage>
        <taxon>Bacteria</taxon>
        <taxon>Bacillati</taxon>
        <taxon>Actinomycetota</taxon>
        <taxon>Actinomycetes</taxon>
        <taxon>Kitasatosporales</taxon>
        <taxon>Streptomycetaceae</taxon>
        <taxon>Streptomyces</taxon>
    </lineage>
</organism>
<dbReference type="InterPro" id="IPR008727">
    <property type="entry name" value="PAAR_motif"/>
</dbReference>
<sequence length="101" mass="9798">MPPAARVGDMHTCPMQTPAVPTPIPHVGGPILPPGKVNVLIGNLPAAVVGNQCVCAAPAPDAILAGSATVLIGGLPAARRGDATTHGGTITIGLPTVMIGG</sequence>
<name>A0A4Q9HZV4_STRKA</name>
<evidence type="ECO:0000313" key="1">
    <source>
        <dbReference type="EMBL" id="TBO60887.1"/>
    </source>
</evidence>
<dbReference type="AlphaFoldDB" id="A0A4Q9HZV4"/>
<dbReference type="Proteomes" id="UP000292452">
    <property type="component" value="Unassembled WGS sequence"/>
</dbReference>
<comment type="caution">
    <text evidence="1">The sequence shown here is derived from an EMBL/GenBank/DDBJ whole genome shotgun (WGS) entry which is preliminary data.</text>
</comment>
<protein>
    <submittedName>
        <fullName evidence="1">Type VI secretion protein</fullName>
    </submittedName>
</protein>
<gene>
    <name evidence="1" type="ORF">EYS09_04095</name>
</gene>
<dbReference type="Pfam" id="PF05488">
    <property type="entry name" value="PAAR_motif"/>
    <property type="match status" value="1"/>
</dbReference>
<dbReference type="RefSeq" id="WP_131122203.1">
    <property type="nucleotide sequence ID" value="NZ_SIXH01000022.1"/>
</dbReference>
<dbReference type="Gene3D" id="2.60.200.60">
    <property type="match status" value="2"/>
</dbReference>
<reference evidence="1 2" key="1">
    <citation type="submission" date="2019-02" db="EMBL/GenBank/DDBJ databases">
        <title>Draft Genome Sequence of Streptomyces sp. AM-2504, identified by 16S rRNA comparative analysis as a Streptomyces Kasugaensis strain.</title>
        <authorList>
            <person name="Napolioni V."/>
            <person name="Giuliodori A.M."/>
            <person name="Spurio R."/>
            <person name="Fabbretti A."/>
        </authorList>
    </citation>
    <scope>NUCLEOTIDE SEQUENCE [LARGE SCALE GENOMIC DNA]</scope>
    <source>
        <strain evidence="1 2">AM-2504</strain>
    </source>
</reference>
<proteinExistence type="predicted"/>
<dbReference type="EMBL" id="SIXH01000022">
    <property type="protein sequence ID" value="TBO60887.1"/>
    <property type="molecule type" value="Genomic_DNA"/>
</dbReference>